<keyword evidence="2" id="KW-1185">Reference proteome</keyword>
<name>A0A1P8JZ05_9BURK</name>
<reference evidence="1 2" key="1">
    <citation type="submission" date="2017-01" db="EMBL/GenBank/DDBJ databases">
        <authorList>
            <person name="Mah S.A."/>
            <person name="Swanson W.J."/>
            <person name="Moy G.W."/>
            <person name="Vacquier V.D."/>
        </authorList>
    </citation>
    <scope>NUCLEOTIDE SEQUENCE [LARGE SCALE GENOMIC DNA]</scope>
    <source>
        <strain evidence="1 2">DCY110</strain>
    </source>
</reference>
<protein>
    <submittedName>
        <fullName evidence="1">Uncharacterized protein</fullName>
    </submittedName>
</protein>
<dbReference type="KEGG" id="rhy:RD110_18695"/>
<organism evidence="1 2">
    <name type="scientific">Rhodoferax koreensis</name>
    <dbReference type="NCBI Taxonomy" id="1842727"/>
    <lineage>
        <taxon>Bacteria</taxon>
        <taxon>Pseudomonadati</taxon>
        <taxon>Pseudomonadota</taxon>
        <taxon>Betaproteobacteria</taxon>
        <taxon>Burkholderiales</taxon>
        <taxon>Comamonadaceae</taxon>
        <taxon>Rhodoferax</taxon>
    </lineage>
</organism>
<dbReference type="EMBL" id="CP019236">
    <property type="protein sequence ID" value="APW38983.1"/>
    <property type="molecule type" value="Genomic_DNA"/>
</dbReference>
<accession>A0A1P8JZ05</accession>
<proteinExistence type="predicted"/>
<dbReference type="AlphaFoldDB" id="A0A1P8JZ05"/>
<evidence type="ECO:0000313" key="2">
    <source>
        <dbReference type="Proteomes" id="UP000186609"/>
    </source>
</evidence>
<gene>
    <name evidence="1" type="ORF">RD110_18695</name>
</gene>
<sequence>MGDAMPLTAAWINERREEWGRKHVDAMVRAGMQGERNCFYAIEGGYIIGMPFDWSVEVVSAISMGVMSGARYLVALRDPKTGEAVIDAAYPAEVFHGAH</sequence>
<dbReference type="STRING" id="1842727.RD110_18695"/>
<evidence type="ECO:0000313" key="1">
    <source>
        <dbReference type="EMBL" id="APW38983.1"/>
    </source>
</evidence>
<dbReference type="Proteomes" id="UP000186609">
    <property type="component" value="Chromosome"/>
</dbReference>